<comment type="caution">
    <text evidence="1">The sequence shown here is derived from an EMBL/GenBank/DDBJ whole genome shotgun (WGS) entry which is preliminary data.</text>
</comment>
<proteinExistence type="predicted"/>
<evidence type="ECO:0000313" key="2">
    <source>
        <dbReference type="Proteomes" id="UP001500167"/>
    </source>
</evidence>
<evidence type="ECO:0000313" key="1">
    <source>
        <dbReference type="EMBL" id="GAA4178987.1"/>
    </source>
</evidence>
<dbReference type="EMBL" id="BAAAZK010000007">
    <property type="protein sequence ID" value="GAA4178987.1"/>
    <property type="molecule type" value="Genomic_DNA"/>
</dbReference>
<organism evidence="1 2">
    <name type="scientific">Sphingobacterium ginsenosidimutans</name>
    <dbReference type="NCBI Taxonomy" id="687845"/>
    <lineage>
        <taxon>Bacteria</taxon>
        <taxon>Pseudomonadati</taxon>
        <taxon>Bacteroidota</taxon>
        <taxon>Sphingobacteriia</taxon>
        <taxon>Sphingobacteriales</taxon>
        <taxon>Sphingobacteriaceae</taxon>
        <taxon>Sphingobacterium</taxon>
    </lineage>
</organism>
<dbReference type="Proteomes" id="UP001500167">
    <property type="component" value="Unassembled WGS sequence"/>
</dbReference>
<dbReference type="InterPro" id="IPR025590">
    <property type="entry name" value="DUF4348"/>
</dbReference>
<dbReference type="Gene3D" id="3.10.450.410">
    <property type="match status" value="1"/>
</dbReference>
<accession>A0ABP8A6L2</accession>
<sequence length="163" mass="19074">MLYTHKKHIMRYLLNSILLVVTTVTFDNINANAAPLYKLPEQVMVTLSKNSINDEFANFIEKFSTDTAFQINSVKFPLKVTWYDQDQEKDKVTYKTRTDYKLLDLRNSTSKSQTDQMERKTTVDNNKSAKITMRGIDNGILVEYHFEKTKGKWFLILIKDNSM</sequence>
<protein>
    <recommendedName>
        <fullName evidence="3">DUF4348 domain-containing protein</fullName>
    </recommendedName>
</protein>
<dbReference type="Pfam" id="PF14254">
    <property type="entry name" value="DUF4348"/>
    <property type="match status" value="1"/>
</dbReference>
<keyword evidence="2" id="KW-1185">Reference proteome</keyword>
<gene>
    <name evidence="1" type="ORF">GCM10022218_30870</name>
</gene>
<name>A0ABP8A6L2_9SPHI</name>
<evidence type="ECO:0008006" key="3">
    <source>
        <dbReference type="Google" id="ProtNLM"/>
    </source>
</evidence>
<reference evidence="2" key="1">
    <citation type="journal article" date="2019" name="Int. J. Syst. Evol. Microbiol.">
        <title>The Global Catalogue of Microorganisms (GCM) 10K type strain sequencing project: providing services to taxonomists for standard genome sequencing and annotation.</title>
        <authorList>
            <consortium name="The Broad Institute Genomics Platform"/>
            <consortium name="The Broad Institute Genome Sequencing Center for Infectious Disease"/>
            <person name="Wu L."/>
            <person name="Ma J."/>
        </authorList>
    </citation>
    <scope>NUCLEOTIDE SEQUENCE [LARGE SCALE GENOMIC DNA]</scope>
    <source>
        <strain evidence="2">JCM 16722</strain>
    </source>
</reference>